<feature type="region of interest" description="Disordered" evidence="1">
    <location>
        <begin position="831"/>
        <end position="899"/>
    </location>
</feature>
<feature type="compositionally biased region" description="Basic and acidic residues" evidence="1">
    <location>
        <begin position="242"/>
        <end position="259"/>
    </location>
</feature>
<dbReference type="Proteomes" id="UP001153709">
    <property type="component" value="Chromosome 1"/>
</dbReference>
<feature type="compositionally biased region" description="Basic and acidic residues" evidence="1">
    <location>
        <begin position="343"/>
        <end position="353"/>
    </location>
</feature>
<feature type="compositionally biased region" description="Low complexity" evidence="1">
    <location>
        <begin position="679"/>
        <end position="693"/>
    </location>
</feature>
<feature type="region of interest" description="Disordered" evidence="1">
    <location>
        <begin position="242"/>
        <end position="271"/>
    </location>
</feature>
<keyword evidence="3" id="KW-1185">Reference proteome</keyword>
<accession>A0A9N9X635</accession>
<dbReference type="EMBL" id="OU898276">
    <property type="protein sequence ID" value="CAG9826248.1"/>
    <property type="molecule type" value="Genomic_DNA"/>
</dbReference>
<feature type="region of interest" description="Disordered" evidence="1">
    <location>
        <begin position="1228"/>
        <end position="1260"/>
    </location>
</feature>
<feature type="compositionally biased region" description="Basic residues" evidence="1">
    <location>
        <begin position="1348"/>
        <end position="1359"/>
    </location>
</feature>
<feature type="region of interest" description="Disordered" evidence="1">
    <location>
        <begin position="1337"/>
        <end position="1359"/>
    </location>
</feature>
<protein>
    <submittedName>
        <fullName evidence="2">Uncharacterized protein</fullName>
    </submittedName>
</protein>
<feature type="compositionally biased region" description="Polar residues" evidence="1">
    <location>
        <begin position="1228"/>
        <end position="1256"/>
    </location>
</feature>
<organism evidence="2 3">
    <name type="scientific">Diabrotica balteata</name>
    <name type="common">Banded cucumber beetle</name>
    <dbReference type="NCBI Taxonomy" id="107213"/>
    <lineage>
        <taxon>Eukaryota</taxon>
        <taxon>Metazoa</taxon>
        <taxon>Ecdysozoa</taxon>
        <taxon>Arthropoda</taxon>
        <taxon>Hexapoda</taxon>
        <taxon>Insecta</taxon>
        <taxon>Pterygota</taxon>
        <taxon>Neoptera</taxon>
        <taxon>Endopterygota</taxon>
        <taxon>Coleoptera</taxon>
        <taxon>Polyphaga</taxon>
        <taxon>Cucujiformia</taxon>
        <taxon>Chrysomeloidea</taxon>
        <taxon>Chrysomelidae</taxon>
        <taxon>Galerucinae</taxon>
        <taxon>Diabroticina</taxon>
        <taxon>Diabroticites</taxon>
        <taxon>Diabrotica</taxon>
    </lineage>
</organism>
<reference evidence="2" key="1">
    <citation type="submission" date="2022-01" db="EMBL/GenBank/DDBJ databases">
        <authorList>
            <person name="King R."/>
        </authorList>
    </citation>
    <scope>NUCLEOTIDE SEQUENCE</scope>
</reference>
<dbReference type="OrthoDB" id="7765355at2759"/>
<proteinExistence type="predicted"/>
<feature type="compositionally biased region" description="Polar residues" evidence="1">
    <location>
        <begin position="324"/>
        <end position="342"/>
    </location>
</feature>
<feature type="region of interest" description="Disordered" evidence="1">
    <location>
        <begin position="323"/>
        <end position="353"/>
    </location>
</feature>
<evidence type="ECO:0000256" key="1">
    <source>
        <dbReference type="SAM" id="MobiDB-lite"/>
    </source>
</evidence>
<gene>
    <name evidence="2" type="ORF">DIABBA_LOCUS384</name>
</gene>
<sequence>MFNSSKFSDSPSYFKTNLTNIKDETINDTSRSILFPKITSTPLNSIFATPPKNKIMTPRRYSLSEVATPPRHNRREYVRSTTSKYQPGPLLASTKFNLSVSTFEDAKSPGLVNRIVQYNEETERQKEQRRPVTHQEKYGSVGLFPVVHLFKNKLPTLQKKPRHVTVRVASPDYVKHTPEYNRKLLEGLVNPTGGNHTLLNSRHSGNSTSTRSVLDALKEISRKRIHANEELELRKDAGKRLRTDNDDHVDSSKRLRDESLLQENTSPSKPVSKKICMYDEYAASRSSMDFAFKRTESTQPKRKSISISTLTENLKQTKEIKLQNAETQTLEEVSNIGNASTNKSDEEASKEDLENKEVVNVVANDEVFDEGTLSTVRENRLASFLGTLIGKDAVLERSYKDLCKDEVDEVEPETEATTKTEKPLVSILSPGQKSTKKIEKHVTFKIPESTSQSIDTTAATSTEHSVGIATEKREQTVLPQSLVASKGDGISTQHGGLLFHGDSSGSSPVPCASGTFVNASTPSSIPFTPKSLSADAPKTIPSFNFGNKPAISSPSSTLTSSSPKMGGFKFDLSKPAAPAFDSKVISSSTITPNVTSTGQTTNTTPAQFSFGPKTSNTFGTSAPVLNSTVSTFTSAVEITTAGSTVTATIPPITSIPSAPQNQTFAVSSTASNKPTFAFGTSSSSPNSSFTFGGKSEPSTTSSGFGSLKFGATSVNTITTSATTSFNTSTSVANKHLITSSSANSFGTTSTVPAFGNANNSFQLPKTENAGFNNSTTTTNTSGFGGQNTIGFGTATTTSSGFGNVSSFGNNTAPGFGTSGFGSTAASGFGTTTTSTPAFGTTTTLTPAFGTTTTPTPAFGTTTTPTPAFGNTTTPTPAFGTTTTPTPAFGNTTTPTPAFGTITTPTPAFGTTTTPTPAFGNTTTPNPAFGTNPTPTPPFGGATNAGFGTATTAFGSTPSGFGVATTTSSNFGSTGSNVFGVTTTSSGFGGTFTSPATLNSPFGSNTSVNSNFGVSTTTVGGFGTSNTTKSNTAGFGTTTSFNFGPTTTTASTGFGGSTTTTQGFGTTTAPAFGTTPGSIFASTNVPSFGTTGSSFSEAPFGAATTSTPAFGTTTTTPSFNFGGNNKPFGGANTAFGAPTTTTNSVFGSTQSPFGSGMPTTSTSTLPFAFTAKTTTSGTFPSTNTSTTSFGSNFGQTNSAFGAQNSGFGTQNKAPAFGNNTTPAFGSSVPTQGFGSPAQPSQPFGSSGSVFNKPQTAPQNAFNSSQFNFNQQQNSTPNQAPVFTFGAGANEKPGGFNFSGAASGETPKKFDFTGGNTAPPAFGTSFGTTPAVPAFGAPATGGFSIGSGPRPRKQVTAKRRT</sequence>
<evidence type="ECO:0000313" key="2">
    <source>
        <dbReference type="EMBL" id="CAG9826248.1"/>
    </source>
</evidence>
<feature type="region of interest" description="Disordered" evidence="1">
    <location>
        <begin position="679"/>
        <end position="698"/>
    </location>
</feature>
<evidence type="ECO:0000313" key="3">
    <source>
        <dbReference type="Proteomes" id="UP001153709"/>
    </source>
</evidence>
<name>A0A9N9X635_DIABA</name>